<dbReference type="FunFam" id="3.30.160.60:FF:000056">
    <property type="entry name" value="Zinc finger and SCAN domain-containing 20"/>
    <property type="match status" value="1"/>
</dbReference>
<evidence type="ECO:0000259" key="13">
    <source>
        <dbReference type="PROSITE" id="PS50157"/>
    </source>
</evidence>
<feature type="domain" description="C2H2-type" evidence="13">
    <location>
        <begin position="483"/>
        <end position="505"/>
    </location>
</feature>
<feature type="domain" description="C2H2-type" evidence="13">
    <location>
        <begin position="327"/>
        <end position="354"/>
    </location>
</feature>
<feature type="domain" description="C2H2-type" evidence="13">
    <location>
        <begin position="539"/>
        <end position="561"/>
    </location>
</feature>
<evidence type="ECO:0000256" key="8">
    <source>
        <dbReference type="ARBA" id="ARBA00023125"/>
    </source>
</evidence>
<dbReference type="EnsemblMetazoa" id="CLYHEMT000243.2">
    <property type="protein sequence ID" value="CLYHEMP000243.2"/>
    <property type="gene ID" value="CLYHEMG000243"/>
</dbReference>
<evidence type="ECO:0000256" key="3">
    <source>
        <dbReference type="ARBA" id="ARBA00022723"/>
    </source>
</evidence>
<name>A0A7M5UJP0_9CNID</name>
<keyword evidence="9" id="KW-0804">Transcription</keyword>
<keyword evidence="7" id="KW-0805">Transcription regulation</keyword>
<keyword evidence="4" id="KW-0677">Repeat</keyword>
<feature type="compositionally biased region" description="Polar residues" evidence="12">
    <location>
        <begin position="192"/>
        <end position="209"/>
    </location>
</feature>
<dbReference type="Pfam" id="PF00096">
    <property type="entry name" value="zf-C2H2"/>
    <property type="match status" value="3"/>
</dbReference>
<evidence type="ECO:0000256" key="7">
    <source>
        <dbReference type="ARBA" id="ARBA00023015"/>
    </source>
</evidence>
<proteinExistence type="inferred from homology"/>
<dbReference type="InterPro" id="IPR036236">
    <property type="entry name" value="Znf_C2H2_sf"/>
</dbReference>
<dbReference type="GO" id="GO:0043565">
    <property type="term" value="F:sequence-specific DNA binding"/>
    <property type="evidence" value="ECO:0007669"/>
    <property type="project" value="TreeGrafter"/>
</dbReference>
<evidence type="ECO:0000256" key="1">
    <source>
        <dbReference type="ARBA" id="ARBA00004123"/>
    </source>
</evidence>
<evidence type="ECO:0000256" key="4">
    <source>
        <dbReference type="ARBA" id="ARBA00022737"/>
    </source>
</evidence>
<evidence type="ECO:0000256" key="10">
    <source>
        <dbReference type="ARBA" id="ARBA00023242"/>
    </source>
</evidence>
<dbReference type="OrthoDB" id="9411774at2759"/>
<feature type="domain" description="C2H2-type" evidence="13">
    <location>
        <begin position="298"/>
        <end position="326"/>
    </location>
</feature>
<dbReference type="InterPro" id="IPR041697">
    <property type="entry name" value="Znf-C2H2_11"/>
</dbReference>
<reference evidence="14" key="1">
    <citation type="submission" date="2021-01" db="UniProtKB">
        <authorList>
            <consortium name="EnsemblMetazoa"/>
        </authorList>
    </citation>
    <scope>IDENTIFICATION</scope>
</reference>
<evidence type="ECO:0000313" key="15">
    <source>
        <dbReference type="Proteomes" id="UP000594262"/>
    </source>
</evidence>
<evidence type="ECO:0000256" key="5">
    <source>
        <dbReference type="ARBA" id="ARBA00022771"/>
    </source>
</evidence>
<dbReference type="Gene3D" id="3.30.160.60">
    <property type="entry name" value="Classic Zinc Finger"/>
    <property type="match status" value="5"/>
</dbReference>
<dbReference type="GO" id="GO:0000981">
    <property type="term" value="F:DNA-binding transcription factor activity, RNA polymerase II-specific"/>
    <property type="evidence" value="ECO:0007669"/>
    <property type="project" value="TreeGrafter"/>
</dbReference>
<keyword evidence="15" id="KW-1185">Reference proteome</keyword>
<accession>A0A7M5UJP0</accession>
<comment type="similarity">
    <text evidence="2">Belongs to the krueppel C2H2-type zinc-finger protein family.</text>
</comment>
<evidence type="ECO:0000256" key="9">
    <source>
        <dbReference type="ARBA" id="ARBA00023163"/>
    </source>
</evidence>
<organism evidence="14 15">
    <name type="scientific">Clytia hemisphaerica</name>
    <dbReference type="NCBI Taxonomy" id="252671"/>
    <lineage>
        <taxon>Eukaryota</taxon>
        <taxon>Metazoa</taxon>
        <taxon>Cnidaria</taxon>
        <taxon>Hydrozoa</taxon>
        <taxon>Hydroidolina</taxon>
        <taxon>Leptothecata</taxon>
        <taxon>Obeliida</taxon>
        <taxon>Clytiidae</taxon>
        <taxon>Clytia</taxon>
    </lineage>
</organism>
<dbReference type="SUPFAM" id="SSF57667">
    <property type="entry name" value="beta-beta-alpha zinc fingers"/>
    <property type="match status" value="6"/>
</dbReference>
<keyword evidence="5 11" id="KW-0863">Zinc-finger</keyword>
<dbReference type="FunFam" id="3.30.160.60:FF:000706">
    <property type="entry name" value="Zinc finger protein"/>
    <property type="match status" value="1"/>
</dbReference>
<keyword evidence="10" id="KW-0539">Nucleus</keyword>
<dbReference type="Proteomes" id="UP000594262">
    <property type="component" value="Unplaced"/>
</dbReference>
<feature type="domain" description="C2H2-type" evidence="13">
    <location>
        <begin position="455"/>
        <end position="482"/>
    </location>
</feature>
<evidence type="ECO:0000256" key="12">
    <source>
        <dbReference type="SAM" id="MobiDB-lite"/>
    </source>
</evidence>
<keyword evidence="8" id="KW-0238">DNA-binding</keyword>
<dbReference type="PROSITE" id="PS50157">
    <property type="entry name" value="ZINC_FINGER_C2H2_2"/>
    <property type="match status" value="8"/>
</dbReference>
<dbReference type="PANTHER" id="PTHR24408:SF58">
    <property type="entry name" value="TRANSCRIPTION FACTOR (TFIIIA), PUTATIVE (AFU_ORTHOLOGUE AFUA_1G05150)-RELATED"/>
    <property type="match status" value="1"/>
</dbReference>
<dbReference type="GO" id="GO:0008270">
    <property type="term" value="F:zinc ion binding"/>
    <property type="evidence" value="ECO:0007669"/>
    <property type="project" value="UniProtKB-KW"/>
</dbReference>
<evidence type="ECO:0000256" key="2">
    <source>
        <dbReference type="ARBA" id="ARBA00006991"/>
    </source>
</evidence>
<keyword evidence="6" id="KW-0862">Zinc</keyword>
<protein>
    <recommendedName>
        <fullName evidence="13">C2H2-type domain-containing protein</fullName>
    </recommendedName>
</protein>
<dbReference type="GO" id="GO:0005634">
    <property type="term" value="C:nucleus"/>
    <property type="evidence" value="ECO:0007669"/>
    <property type="project" value="UniProtKB-SubCell"/>
</dbReference>
<keyword evidence="3" id="KW-0479">Metal-binding</keyword>
<dbReference type="InterPro" id="IPR013087">
    <property type="entry name" value="Znf_C2H2_type"/>
</dbReference>
<evidence type="ECO:0000256" key="11">
    <source>
        <dbReference type="PROSITE-ProRule" id="PRU00042"/>
    </source>
</evidence>
<evidence type="ECO:0000313" key="14">
    <source>
        <dbReference type="EnsemblMetazoa" id="CLYHEMP000243.2"/>
    </source>
</evidence>
<dbReference type="Pfam" id="PF16622">
    <property type="entry name" value="zf-C2H2_11"/>
    <property type="match status" value="1"/>
</dbReference>
<dbReference type="AlphaFoldDB" id="A0A7M5UJP0"/>
<comment type="subcellular location">
    <subcellularLocation>
        <location evidence="1">Nucleus</location>
    </subcellularLocation>
</comment>
<feature type="domain" description="C2H2-type" evidence="13">
    <location>
        <begin position="596"/>
        <end position="622"/>
    </location>
</feature>
<feature type="domain" description="C2H2-type" evidence="13">
    <location>
        <begin position="425"/>
        <end position="453"/>
    </location>
</feature>
<dbReference type="PROSITE" id="PS00028">
    <property type="entry name" value="ZINC_FINGER_C2H2_1"/>
    <property type="match status" value="8"/>
</dbReference>
<feature type="domain" description="C2H2-type" evidence="13">
    <location>
        <begin position="398"/>
        <end position="420"/>
    </location>
</feature>
<feature type="region of interest" description="Disordered" evidence="12">
    <location>
        <begin position="182"/>
        <end position="212"/>
    </location>
</feature>
<dbReference type="PANTHER" id="PTHR24408">
    <property type="entry name" value="ZINC FINGER PROTEIN"/>
    <property type="match status" value="1"/>
</dbReference>
<dbReference type="SMART" id="SM00355">
    <property type="entry name" value="ZnF_C2H2"/>
    <property type="match status" value="10"/>
</dbReference>
<sequence>MDKEIKIKIEEEDFSYDGAEFTETINIKIETDSIGCNNEQGNNEQSDTAVSHGTGMQLEEIPVQLDTFDSIKVKIETNDFDVFDQTIDTNVQSSSKIDPVETKTESNLGTIENELSLDLNKAASTCLNSEGSMSKAKLEEDNDSYFDVSRSADMDESIEHDTDNPELNIKIEKDCVYISQIAKPNENRNNKDTNSNGINATRNQPNPSLQDKRIGAVKVITGNQRPGSSSNRFTAVASISPFIDKLNQTLVASPSIPALIPITSSIIPKRKRNEIYDTLDSDKNQTRTVFYEEKEKEFGCTKCGRYFASKQKLSTHIRISHKHSKAFQCQECGKCFEWKAHLNKHLKKHASQKEKFLLKLKGESHSNDKVPCHICNKFYSKHNLQRHINNKHSTTTQFKCKKCEETFPVKSALNKHLKTHGDNLYECDKCNESFKFKTELHSHKVTVHNASTYAYKCGECGAHFETKDELSFHFIIHQGAQKYQCDKCCRYFGSEIELKFHADEHMTWSIPLPCEACGKEFTEKFDFENHKKFSKCRTFECAQCNNFFATKLELKNHQREHDVIETQSSSKKQSYYPKEGFSEDVYLGVMSVTKPFKCNVCGERFSQEEKLRTHKRTHLKQN</sequence>
<evidence type="ECO:0000256" key="6">
    <source>
        <dbReference type="ARBA" id="ARBA00022833"/>
    </source>
</evidence>